<dbReference type="Pfam" id="PF00128">
    <property type="entry name" value="Alpha-amylase"/>
    <property type="match status" value="1"/>
</dbReference>
<dbReference type="OrthoDB" id="1740265at2759"/>
<proteinExistence type="inferred from homology"/>
<evidence type="ECO:0000256" key="4">
    <source>
        <dbReference type="ARBA" id="ARBA00023180"/>
    </source>
</evidence>
<evidence type="ECO:0000313" key="8">
    <source>
        <dbReference type="Proteomes" id="UP000192223"/>
    </source>
</evidence>
<evidence type="ECO:0000256" key="2">
    <source>
        <dbReference type="ARBA" id="ARBA00008061"/>
    </source>
</evidence>
<evidence type="ECO:0000313" key="9">
    <source>
        <dbReference type="RefSeq" id="XP_018319883.2"/>
    </source>
</evidence>
<comment type="similarity">
    <text evidence="2">Belongs to the glycosyl hydrolase 13 family.</text>
</comment>
<dbReference type="Gene3D" id="3.20.20.80">
    <property type="entry name" value="Glycosidases"/>
    <property type="match status" value="1"/>
</dbReference>
<feature type="chain" id="PRO_5028968314" description="alpha-glucosidase" evidence="6">
    <location>
        <begin position="21"/>
        <end position="220"/>
    </location>
</feature>
<dbReference type="AlphaFoldDB" id="A0A1W4WIF6"/>
<dbReference type="Proteomes" id="UP000192223">
    <property type="component" value="Unplaced"/>
</dbReference>
<evidence type="ECO:0000256" key="3">
    <source>
        <dbReference type="ARBA" id="ARBA00012741"/>
    </source>
</evidence>
<dbReference type="FunFam" id="3.90.400.10:FF:000001">
    <property type="entry name" value="Maltase A3, isoform A"/>
    <property type="match status" value="1"/>
</dbReference>
<evidence type="ECO:0000256" key="1">
    <source>
        <dbReference type="ARBA" id="ARBA00001657"/>
    </source>
</evidence>
<dbReference type="InterPro" id="IPR017853">
    <property type="entry name" value="GH"/>
</dbReference>
<organism evidence="8 9">
    <name type="scientific">Agrilus planipennis</name>
    <name type="common">Emerald ash borer</name>
    <name type="synonym">Agrilus marcopoli</name>
    <dbReference type="NCBI Taxonomy" id="224129"/>
    <lineage>
        <taxon>Eukaryota</taxon>
        <taxon>Metazoa</taxon>
        <taxon>Ecdysozoa</taxon>
        <taxon>Arthropoda</taxon>
        <taxon>Hexapoda</taxon>
        <taxon>Insecta</taxon>
        <taxon>Pterygota</taxon>
        <taxon>Neoptera</taxon>
        <taxon>Endopterygota</taxon>
        <taxon>Coleoptera</taxon>
        <taxon>Polyphaga</taxon>
        <taxon>Elateriformia</taxon>
        <taxon>Buprestoidea</taxon>
        <taxon>Buprestidae</taxon>
        <taxon>Agrilinae</taxon>
        <taxon>Agrilus</taxon>
    </lineage>
</organism>
<dbReference type="InParanoid" id="A0A1W4WIF6"/>
<dbReference type="STRING" id="224129.A0A1W4WIF6"/>
<dbReference type="EC" id="3.2.1.20" evidence="3"/>
<evidence type="ECO:0000256" key="6">
    <source>
        <dbReference type="SAM" id="SignalP"/>
    </source>
</evidence>
<keyword evidence="4" id="KW-0325">Glycoprotein</keyword>
<name>A0A1W4WIF6_AGRPL</name>
<comment type="catalytic activity">
    <reaction evidence="1">
        <text>Hydrolysis of terminal, non-reducing (1-&gt;4)-linked alpha-D-glucose residues with release of alpha-D-glucose.</text>
        <dbReference type="EC" id="3.2.1.20"/>
    </reaction>
</comment>
<keyword evidence="6" id="KW-0732">Signal</keyword>
<dbReference type="Gene3D" id="3.90.400.10">
    <property type="entry name" value="Oligo-1,6-glucosidase, Domain 2"/>
    <property type="match status" value="1"/>
</dbReference>
<keyword evidence="5" id="KW-0326">Glycosidase</keyword>
<dbReference type="GO" id="GO:0004558">
    <property type="term" value="F:alpha-1,4-glucosidase activity"/>
    <property type="evidence" value="ECO:0007669"/>
    <property type="project" value="UniProtKB-EC"/>
</dbReference>
<evidence type="ECO:0000256" key="5">
    <source>
        <dbReference type="ARBA" id="ARBA00023295"/>
    </source>
</evidence>
<feature type="signal peptide" evidence="6">
    <location>
        <begin position="1"/>
        <end position="20"/>
    </location>
</feature>
<evidence type="ECO:0000259" key="7">
    <source>
        <dbReference type="SMART" id="SM00642"/>
    </source>
</evidence>
<dbReference type="SMART" id="SM00642">
    <property type="entry name" value="Aamy"/>
    <property type="match status" value="1"/>
</dbReference>
<protein>
    <recommendedName>
        <fullName evidence="3">alpha-glucosidase</fullName>
        <ecNumber evidence="3">3.2.1.20</ecNumber>
    </recommendedName>
</protein>
<dbReference type="GO" id="GO:0005975">
    <property type="term" value="P:carbohydrate metabolic process"/>
    <property type="evidence" value="ECO:0007669"/>
    <property type="project" value="InterPro"/>
</dbReference>
<dbReference type="PANTHER" id="PTHR10357:SF179">
    <property type="entry name" value="NEUTRAL AND BASIC AMINO ACID TRANSPORT PROTEIN RBAT"/>
    <property type="match status" value="1"/>
</dbReference>
<gene>
    <name evidence="9" type="primary">LOC108733287</name>
</gene>
<dbReference type="KEGG" id="apln:108733287"/>
<feature type="domain" description="Glycosyl hydrolase family 13 catalytic" evidence="7">
    <location>
        <begin position="42"/>
        <end position="220"/>
    </location>
</feature>
<reference evidence="9" key="1">
    <citation type="submission" date="2025-08" db="UniProtKB">
        <authorList>
            <consortium name="RefSeq"/>
        </authorList>
    </citation>
    <scope>IDENTIFICATION</scope>
    <source>
        <tissue evidence="9">Entire body</tissue>
    </source>
</reference>
<keyword evidence="5" id="KW-0378">Hydrolase</keyword>
<sequence length="220" mass="25516">MSVLIIVILLTTLFQSLIEAEIIYNGSSTAKDEWWKHATFYQVYPRTFKDSDGNGLGDLNGVISKLPHLVNAGVNAAWFSPIFKSPGVDSGYDISDFRDIDEQFGTMSDFERLVQRAHELGLKIILDFVPNHTSDQHVWFQLSKNKTEGYEDYYVWKDGYNSTTPPNHWISIFLNSAWEYVAERDQFYYHLFTNAQPELNYRNPKVVQEMKVSYNLIVIH</sequence>
<dbReference type="InterPro" id="IPR045857">
    <property type="entry name" value="O16G_dom_2"/>
</dbReference>
<dbReference type="PANTHER" id="PTHR10357">
    <property type="entry name" value="ALPHA-AMYLASE FAMILY MEMBER"/>
    <property type="match status" value="1"/>
</dbReference>
<dbReference type="RefSeq" id="XP_018319883.2">
    <property type="nucleotide sequence ID" value="XM_018464381.2"/>
</dbReference>
<keyword evidence="8" id="KW-1185">Reference proteome</keyword>
<dbReference type="InterPro" id="IPR006047">
    <property type="entry name" value="GH13_cat_dom"/>
</dbReference>
<dbReference type="GeneID" id="108733287"/>
<dbReference type="SUPFAM" id="SSF51445">
    <property type="entry name" value="(Trans)glycosidases"/>
    <property type="match status" value="1"/>
</dbReference>
<accession>A0A1W4WIF6</accession>